<evidence type="ECO:0000313" key="3">
    <source>
        <dbReference type="Proteomes" id="UP000287872"/>
    </source>
</evidence>
<dbReference type="RefSeq" id="WP_125005507.1">
    <property type="nucleotide sequence ID" value="NZ_BHYK01000038.1"/>
</dbReference>
<feature type="transmembrane region" description="Helical" evidence="1">
    <location>
        <begin position="61"/>
        <end position="86"/>
    </location>
</feature>
<name>A0A401USX2_9CLOT</name>
<dbReference type="InterPro" id="IPR012651">
    <property type="entry name" value="Thia_Transptr_ThiT"/>
</dbReference>
<keyword evidence="3" id="KW-1185">Reference proteome</keyword>
<dbReference type="AlphaFoldDB" id="A0A401USX2"/>
<dbReference type="OrthoDB" id="9795813at2"/>
<dbReference type="Pfam" id="PF09515">
    <property type="entry name" value="Thia_YuaJ"/>
    <property type="match status" value="1"/>
</dbReference>
<comment type="caution">
    <text evidence="2">The sequence shown here is derived from an EMBL/GenBank/DDBJ whole genome shotgun (WGS) entry which is preliminary data.</text>
</comment>
<accession>A0A401USX2</accession>
<organism evidence="2 3">
    <name type="scientific">Clostridium tagluense</name>
    <dbReference type="NCBI Taxonomy" id="360422"/>
    <lineage>
        <taxon>Bacteria</taxon>
        <taxon>Bacillati</taxon>
        <taxon>Bacillota</taxon>
        <taxon>Clostridia</taxon>
        <taxon>Eubacteriales</taxon>
        <taxon>Clostridiaceae</taxon>
        <taxon>Clostridium</taxon>
    </lineage>
</organism>
<feature type="transmembrane region" description="Helical" evidence="1">
    <location>
        <begin position="92"/>
        <end position="114"/>
    </location>
</feature>
<dbReference type="EMBL" id="BHYK01000038">
    <property type="protein sequence ID" value="GCD12653.1"/>
    <property type="molecule type" value="Genomic_DNA"/>
</dbReference>
<dbReference type="Gene3D" id="1.10.1760.20">
    <property type="match status" value="1"/>
</dbReference>
<dbReference type="GO" id="GO:0005886">
    <property type="term" value="C:plasma membrane"/>
    <property type="evidence" value="ECO:0007669"/>
    <property type="project" value="InterPro"/>
</dbReference>
<evidence type="ECO:0000313" key="2">
    <source>
        <dbReference type="EMBL" id="GCD12653.1"/>
    </source>
</evidence>
<dbReference type="NCBIfam" id="TIGR02357">
    <property type="entry name" value="ECF_ThiT_YuaJ"/>
    <property type="match status" value="1"/>
</dbReference>
<sequence>MIILTGLVSIIIFILYIMDLRKHKFTTKTMVITGMMSALSYVLYMVPLVKYPQGGGITLMSMLPIMILSILCGRTAGLTGGMIFGLCKILNGAVIIHPVQFVLDFILSSMALGLADTFGHDKKYKIICGGLFATGIALCFNILSGALFFGQYAPKGMNVLLYSCIYNGSSAGVEGLITSVLLVLVPIKRFFKGRSL</sequence>
<gene>
    <name evidence="2" type="primary">thiT</name>
    <name evidence="2" type="ORF">Ctaglu_42760</name>
</gene>
<keyword evidence="1" id="KW-1133">Transmembrane helix</keyword>
<reference evidence="2 3" key="1">
    <citation type="submission" date="2018-11" db="EMBL/GenBank/DDBJ databases">
        <title>Genome sequencing and assembly of Clostridium tagluense strain A121.</title>
        <authorList>
            <person name="Murakami T."/>
            <person name="Segawa T."/>
            <person name="Shcherbakova V.A."/>
            <person name="Mori H."/>
            <person name="Yoshimura Y."/>
        </authorList>
    </citation>
    <scope>NUCLEOTIDE SEQUENCE [LARGE SCALE GENOMIC DNA]</scope>
    <source>
        <strain evidence="2 3">A121</strain>
    </source>
</reference>
<feature type="transmembrane region" description="Helical" evidence="1">
    <location>
        <begin position="29"/>
        <end position="49"/>
    </location>
</feature>
<protein>
    <submittedName>
        <fullName evidence="2">Thiamine transporter ThiT</fullName>
    </submittedName>
</protein>
<dbReference type="GO" id="GO:0015234">
    <property type="term" value="F:thiamine transmembrane transporter activity"/>
    <property type="evidence" value="ECO:0007669"/>
    <property type="project" value="InterPro"/>
</dbReference>
<evidence type="ECO:0000256" key="1">
    <source>
        <dbReference type="SAM" id="Phobius"/>
    </source>
</evidence>
<proteinExistence type="predicted"/>
<keyword evidence="1" id="KW-0812">Transmembrane</keyword>
<feature type="transmembrane region" description="Helical" evidence="1">
    <location>
        <begin position="126"/>
        <end position="153"/>
    </location>
</feature>
<keyword evidence="1" id="KW-0472">Membrane</keyword>
<feature type="transmembrane region" description="Helical" evidence="1">
    <location>
        <begin position="159"/>
        <end position="185"/>
    </location>
</feature>
<dbReference type="Proteomes" id="UP000287872">
    <property type="component" value="Unassembled WGS sequence"/>
</dbReference>